<gene>
    <name evidence="12 13" type="primary">crcB</name>
    <name evidence="12" type="synonym">fluC</name>
    <name evidence="13" type="ORF">DIZ78_09140</name>
</gene>
<keyword evidence="5 12" id="KW-1133">Transmembrane helix</keyword>
<feature type="binding site" evidence="12">
    <location>
        <position position="78"/>
    </location>
    <ligand>
        <name>Na(+)</name>
        <dbReference type="ChEBI" id="CHEBI:29101"/>
        <note>structural</note>
    </ligand>
</feature>
<evidence type="ECO:0000313" key="13">
    <source>
        <dbReference type="EMBL" id="RDH86325.1"/>
    </source>
</evidence>
<keyword evidence="14" id="KW-1185">Reference proteome</keyword>
<dbReference type="Proteomes" id="UP000254771">
    <property type="component" value="Unassembled WGS sequence"/>
</dbReference>
<keyword evidence="3" id="KW-0997">Cell inner membrane</keyword>
<evidence type="ECO:0000256" key="8">
    <source>
        <dbReference type="ARBA" id="ARBA00023136"/>
    </source>
</evidence>
<evidence type="ECO:0000313" key="14">
    <source>
        <dbReference type="Proteomes" id="UP000254771"/>
    </source>
</evidence>
<evidence type="ECO:0000256" key="9">
    <source>
        <dbReference type="ARBA" id="ARBA00023303"/>
    </source>
</evidence>
<dbReference type="PANTHER" id="PTHR28259:SF1">
    <property type="entry name" value="FLUORIDE EXPORT PROTEIN 1-RELATED"/>
    <property type="match status" value="1"/>
</dbReference>
<dbReference type="GO" id="GO:0062054">
    <property type="term" value="F:fluoride channel activity"/>
    <property type="evidence" value="ECO:0007669"/>
    <property type="project" value="UniProtKB-UniRule"/>
</dbReference>
<keyword evidence="12" id="KW-0479">Metal-binding</keyword>
<comment type="caution">
    <text evidence="13">The sequence shown here is derived from an EMBL/GenBank/DDBJ whole genome shotgun (WGS) entry which is preliminary data.</text>
</comment>
<dbReference type="NCBIfam" id="TIGR00494">
    <property type="entry name" value="crcB"/>
    <property type="match status" value="1"/>
</dbReference>
<feature type="transmembrane region" description="Helical" evidence="12">
    <location>
        <begin position="67"/>
        <end position="91"/>
    </location>
</feature>
<dbReference type="Pfam" id="PF02537">
    <property type="entry name" value="CRCB"/>
    <property type="match status" value="1"/>
</dbReference>
<keyword evidence="12" id="KW-0813">Transport</keyword>
<dbReference type="GO" id="GO:0046872">
    <property type="term" value="F:metal ion binding"/>
    <property type="evidence" value="ECO:0007669"/>
    <property type="project" value="UniProtKB-KW"/>
</dbReference>
<reference evidence="13 14" key="1">
    <citation type="journal article" date="2018" name="ISME J.">
        <title>Endosymbiont genomes yield clues of tubeworm success.</title>
        <authorList>
            <person name="Li Y."/>
            <person name="Liles M.R."/>
            <person name="Halanych K.M."/>
        </authorList>
    </citation>
    <scope>NUCLEOTIDE SEQUENCE [LARGE SCALE GENOMIC DNA]</scope>
    <source>
        <strain evidence="13">A1462</strain>
    </source>
</reference>
<keyword evidence="8 12" id="KW-0472">Membrane</keyword>
<evidence type="ECO:0000256" key="4">
    <source>
        <dbReference type="ARBA" id="ARBA00022692"/>
    </source>
</evidence>
<dbReference type="AlphaFoldDB" id="A0A370DN41"/>
<evidence type="ECO:0000256" key="2">
    <source>
        <dbReference type="ARBA" id="ARBA00022475"/>
    </source>
</evidence>
<keyword evidence="6 12" id="KW-0915">Sodium</keyword>
<evidence type="ECO:0000256" key="5">
    <source>
        <dbReference type="ARBA" id="ARBA00022989"/>
    </source>
</evidence>
<comment type="subcellular location">
    <subcellularLocation>
        <location evidence="1 12">Cell membrane</location>
        <topology evidence="1 12">Multi-pass membrane protein</topology>
    </subcellularLocation>
</comment>
<evidence type="ECO:0000256" key="3">
    <source>
        <dbReference type="ARBA" id="ARBA00022519"/>
    </source>
</evidence>
<comment type="similarity">
    <text evidence="10 12">Belongs to the fluoride channel Fluc/FEX (TC 1.A.43) family.</text>
</comment>
<name>A0A370DN41_9GAMM</name>
<dbReference type="HAMAP" id="MF_00454">
    <property type="entry name" value="FluC"/>
    <property type="match status" value="1"/>
</dbReference>
<evidence type="ECO:0000256" key="12">
    <source>
        <dbReference type="HAMAP-Rule" id="MF_00454"/>
    </source>
</evidence>
<dbReference type="EMBL" id="QFXE01000010">
    <property type="protein sequence ID" value="RDH86325.1"/>
    <property type="molecule type" value="Genomic_DNA"/>
</dbReference>
<dbReference type="PANTHER" id="PTHR28259">
    <property type="entry name" value="FLUORIDE EXPORT PROTEIN 1-RELATED"/>
    <property type="match status" value="1"/>
</dbReference>
<keyword evidence="9 12" id="KW-0407">Ion channel</keyword>
<keyword evidence="7 12" id="KW-0406">Ion transport</keyword>
<dbReference type="InterPro" id="IPR003691">
    <property type="entry name" value="FluC"/>
</dbReference>
<feature type="binding site" evidence="12">
    <location>
        <position position="75"/>
    </location>
    <ligand>
        <name>Na(+)</name>
        <dbReference type="ChEBI" id="CHEBI:29101"/>
        <note>structural</note>
    </ligand>
</feature>
<comment type="catalytic activity">
    <reaction evidence="11">
        <text>fluoride(in) = fluoride(out)</text>
        <dbReference type="Rhea" id="RHEA:76159"/>
        <dbReference type="ChEBI" id="CHEBI:17051"/>
    </reaction>
    <physiologicalReaction direction="left-to-right" evidence="11">
        <dbReference type="Rhea" id="RHEA:76160"/>
    </physiologicalReaction>
</comment>
<evidence type="ECO:0000256" key="7">
    <source>
        <dbReference type="ARBA" id="ARBA00023065"/>
    </source>
</evidence>
<comment type="function">
    <text evidence="12">Fluoride-specific ion channel. Important for reducing fluoride concentration in the cell, thus reducing its toxicity.</text>
</comment>
<feature type="transmembrane region" description="Helical" evidence="12">
    <location>
        <begin position="103"/>
        <end position="121"/>
    </location>
</feature>
<dbReference type="GO" id="GO:0005886">
    <property type="term" value="C:plasma membrane"/>
    <property type="evidence" value="ECO:0007669"/>
    <property type="project" value="UniProtKB-SubCell"/>
</dbReference>
<evidence type="ECO:0000256" key="10">
    <source>
        <dbReference type="ARBA" id="ARBA00035120"/>
    </source>
</evidence>
<keyword evidence="2 12" id="KW-1003">Cell membrane</keyword>
<protein>
    <recommendedName>
        <fullName evidence="12">Fluoride-specific ion channel FluC</fullName>
    </recommendedName>
</protein>
<evidence type="ECO:0000256" key="11">
    <source>
        <dbReference type="ARBA" id="ARBA00035585"/>
    </source>
</evidence>
<evidence type="ECO:0000256" key="1">
    <source>
        <dbReference type="ARBA" id="ARBA00004651"/>
    </source>
</evidence>
<accession>A0A370DN41</accession>
<feature type="transmembrane region" description="Helical" evidence="12">
    <location>
        <begin position="34"/>
        <end position="55"/>
    </location>
</feature>
<dbReference type="GO" id="GO:0140114">
    <property type="term" value="P:cellular detoxification of fluoride"/>
    <property type="evidence" value="ECO:0007669"/>
    <property type="project" value="UniProtKB-UniRule"/>
</dbReference>
<evidence type="ECO:0000256" key="6">
    <source>
        <dbReference type="ARBA" id="ARBA00023053"/>
    </source>
</evidence>
<keyword evidence="4 12" id="KW-0812">Transmembrane</keyword>
<organism evidence="13 14">
    <name type="scientific">endosymbiont of Escarpia spicata</name>
    <dbReference type="NCBI Taxonomy" id="2200908"/>
    <lineage>
        <taxon>Bacteria</taxon>
        <taxon>Pseudomonadati</taxon>
        <taxon>Pseudomonadota</taxon>
        <taxon>Gammaproteobacteria</taxon>
        <taxon>sulfur-oxidizing symbionts</taxon>
    </lineage>
</organism>
<comment type="activity regulation">
    <text evidence="12">Na(+) is not transported, but it plays an essential structural role and its presence is essential for fluoride channel function.</text>
</comment>
<sequence length="124" mass="13315">MTQLFAIAAGGAAGAVFRFWVSNGIYGLFGRGFPFGTLVVNVAGSLLMGFLYIMLLERMTVAPEMRAALLVGFLGAFTTFSTFSIETLNLIEQADFLKAGLNIVFSVTACLLACWFGVLLGRQL</sequence>
<proteinExistence type="inferred from homology"/>